<dbReference type="Gene3D" id="3.40.630.30">
    <property type="match status" value="1"/>
</dbReference>
<dbReference type="PANTHER" id="PTHR13947">
    <property type="entry name" value="GNAT FAMILY N-ACETYLTRANSFERASE"/>
    <property type="match status" value="1"/>
</dbReference>
<keyword evidence="1 4" id="KW-0808">Transferase</keyword>
<feature type="domain" description="HTH marR-type" evidence="2">
    <location>
        <begin position="1"/>
        <end position="151"/>
    </location>
</feature>
<dbReference type="InterPro" id="IPR000835">
    <property type="entry name" value="HTH_MarR-typ"/>
</dbReference>
<dbReference type="SUPFAM" id="SSF55729">
    <property type="entry name" value="Acyl-CoA N-acyltransferases (Nat)"/>
    <property type="match status" value="1"/>
</dbReference>
<dbReference type="Pfam" id="PF12802">
    <property type="entry name" value="MarR_2"/>
    <property type="match status" value="1"/>
</dbReference>
<evidence type="ECO:0000259" key="3">
    <source>
        <dbReference type="PROSITE" id="PS51186"/>
    </source>
</evidence>
<reference evidence="4 5" key="1">
    <citation type="submission" date="2019-03" db="EMBL/GenBank/DDBJ databases">
        <title>Genomic Encyclopedia of Type Strains, Phase IV (KMG-IV): sequencing the most valuable type-strain genomes for metagenomic binning, comparative biology and taxonomic classification.</title>
        <authorList>
            <person name="Goeker M."/>
        </authorList>
    </citation>
    <scope>NUCLEOTIDE SEQUENCE [LARGE SCALE GENOMIC DNA]</scope>
    <source>
        <strain evidence="4 5">DSM 654</strain>
    </source>
</reference>
<evidence type="ECO:0000313" key="4">
    <source>
        <dbReference type="EMBL" id="TCU98660.1"/>
    </source>
</evidence>
<dbReference type="PROSITE" id="PS51186">
    <property type="entry name" value="GNAT"/>
    <property type="match status" value="1"/>
</dbReference>
<protein>
    <submittedName>
        <fullName evidence="4">MarR family transcriptional regulator with acetyltransferase activity</fullName>
    </submittedName>
</protein>
<dbReference type="PANTHER" id="PTHR13947:SF37">
    <property type="entry name" value="LD18367P"/>
    <property type="match status" value="1"/>
</dbReference>
<dbReference type="PROSITE" id="PS50995">
    <property type="entry name" value="HTH_MARR_2"/>
    <property type="match status" value="1"/>
</dbReference>
<evidence type="ECO:0000313" key="5">
    <source>
        <dbReference type="Proteomes" id="UP000295110"/>
    </source>
</evidence>
<dbReference type="InterPro" id="IPR036388">
    <property type="entry name" value="WH-like_DNA-bd_sf"/>
</dbReference>
<proteinExistence type="predicted"/>
<dbReference type="CDD" id="cd04301">
    <property type="entry name" value="NAT_SF"/>
    <property type="match status" value="1"/>
</dbReference>
<gene>
    <name evidence="4" type="ORF">EV671_1010109</name>
</gene>
<keyword evidence="5" id="KW-1185">Reference proteome</keyword>
<evidence type="ECO:0000259" key="2">
    <source>
        <dbReference type="PROSITE" id="PS50995"/>
    </source>
</evidence>
<accession>A0A4R3V4I8</accession>
<dbReference type="Gene3D" id="1.10.10.10">
    <property type="entry name" value="Winged helix-like DNA-binding domain superfamily/Winged helix DNA-binding domain"/>
    <property type="match status" value="1"/>
</dbReference>
<organism evidence="4 5">
    <name type="scientific">Roseateles saccharophilus</name>
    <name type="common">Pseudomonas saccharophila</name>
    <dbReference type="NCBI Taxonomy" id="304"/>
    <lineage>
        <taxon>Bacteria</taxon>
        <taxon>Pseudomonadati</taxon>
        <taxon>Pseudomonadota</taxon>
        <taxon>Betaproteobacteria</taxon>
        <taxon>Burkholderiales</taxon>
        <taxon>Sphaerotilaceae</taxon>
        <taxon>Roseateles</taxon>
    </lineage>
</organism>
<dbReference type="InterPro" id="IPR050769">
    <property type="entry name" value="NAT_camello-type"/>
</dbReference>
<dbReference type="InterPro" id="IPR016181">
    <property type="entry name" value="Acyl_CoA_acyltransferase"/>
</dbReference>
<feature type="domain" description="N-acetyltransferase" evidence="3">
    <location>
        <begin position="161"/>
        <end position="324"/>
    </location>
</feature>
<name>A0A4R3V4I8_ROSSA</name>
<dbReference type="AlphaFoldDB" id="A0A4R3V4I8"/>
<dbReference type="Proteomes" id="UP000295110">
    <property type="component" value="Unassembled WGS sequence"/>
</dbReference>
<dbReference type="SMART" id="SM00347">
    <property type="entry name" value="HTH_MARR"/>
    <property type="match status" value="1"/>
</dbReference>
<sequence length="325" mass="35338">MIAKGKHLDDDAGMETAAEALCVRAFNRFYTRRIGVLAPTLAGSDFTLPEARVLWELAHHAPLSAAALGKGLQLDAGYLSRLLRGLKSRGLLTSQAHPSDGRQTLLKLSPAGRRAFAPLDRGSQAEAEALLAPLSAPQRQALAGAMTCIQAVLEPEAAPAVELRTQQPGDLGWIIERHGAVYAAEYGLDARFEALVARICADFVDRLKPQREACWIAARGPQRLGSVMLVQPRDDDTGRVRPGVAQLRLLLLEPHARGLGLGKRLVRQCSEFARAAGYRRIVLWTQSALTAARAIYAAEGYRLVHSEPMNSFGQTVVSERWELAL</sequence>
<dbReference type="InterPro" id="IPR000182">
    <property type="entry name" value="GNAT_dom"/>
</dbReference>
<comment type="caution">
    <text evidence="4">The sequence shown here is derived from an EMBL/GenBank/DDBJ whole genome shotgun (WGS) entry which is preliminary data.</text>
</comment>
<dbReference type="Pfam" id="PF00583">
    <property type="entry name" value="Acetyltransf_1"/>
    <property type="match status" value="1"/>
</dbReference>
<dbReference type="GO" id="GO:0008080">
    <property type="term" value="F:N-acetyltransferase activity"/>
    <property type="evidence" value="ECO:0007669"/>
    <property type="project" value="InterPro"/>
</dbReference>
<dbReference type="EMBL" id="SMBU01000010">
    <property type="protein sequence ID" value="TCU98660.1"/>
    <property type="molecule type" value="Genomic_DNA"/>
</dbReference>
<dbReference type="GO" id="GO:0003700">
    <property type="term" value="F:DNA-binding transcription factor activity"/>
    <property type="evidence" value="ECO:0007669"/>
    <property type="project" value="InterPro"/>
</dbReference>
<dbReference type="InterPro" id="IPR036390">
    <property type="entry name" value="WH_DNA-bd_sf"/>
</dbReference>
<dbReference type="SUPFAM" id="SSF46785">
    <property type="entry name" value="Winged helix' DNA-binding domain"/>
    <property type="match status" value="1"/>
</dbReference>
<evidence type="ECO:0000256" key="1">
    <source>
        <dbReference type="ARBA" id="ARBA00022679"/>
    </source>
</evidence>